<sequence length="105" mass="11905">MLKHPPGTRSQLSANNYSSLALSLRFLAYARELLNPHFTSFLPHPRYRTNFLSCTVRNPSLSLSDGKGGINREKVKLMTRQDCEISFLMNGERTNRKCINCSVEG</sequence>
<dbReference type="EMBL" id="BMAV01009828">
    <property type="protein sequence ID" value="GFY54352.1"/>
    <property type="molecule type" value="Genomic_DNA"/>
</dbReference>
<reference evidence="1" key="1">
    <citation type="submission" date="2020-08" db="EMBL/GenBank/DDBJ databases">
        <title>Multicomponent nature underlies the extraordinary mechanical properties of spider dragline silk.</title>
        <authorList>
            <person name="Kono N."/>
            <person name="Nakamura H."/>
            <person name="Mori M."/>
            <person name="Yoshida Y."/>
            <person name="Ohtoshi R."/>
            <person name="Malay A.D."/>
            <person name="Moran D.A.P."/>
            <person name="Tomita M."/>
            <person name="Numata K."/>
            <person name="Arakawa K."/>
        </authorList>
    </citation>
    <scope>NUCLEOTIDE SEQUENCE</scope>
</reference>
<organism evidence="1 2">
    <name type="scientific">Trichonephila inaurata madagascariensis</name>
    <dbReference type="NCBI Taxonomy" id="2747483"/>
    <lineage>
        <taxon>Eukaryota</taxon>
        <taxon>Metazoa</taxon>
        <taxon>Ecdysozoa</taxon>
        <taxon>Arthropoda</taxon>
        <taxon>Chelicerata</taxon>
        <taxon>Arachnida</taxon>
        <taxon>Araneae</taxon>
        <taxon>Araneomorphae</taxon>
        <taxon>Entelegynae</taxon>
        <taxon>Araneoidea</taxon>
        <taxon>Nephilidae</taxon>
        <taxon>Trichonephila</taxon>
        <taxon>Trichonephila inaurata</taxon>
    </lineage>
</organism>
<keyword evidence="2" id="KW-1185">Reference proteome</keyword>
<name>A0A8X6XI91_9ARAC</name>
<accession>A0A8X6XI91</accession>
<protein>
    <submittedName>
        <fullName evidence="1">Uncharacterized protein</fullName>
    </submittedName>
</protein>
<gene>
    <name evidence="1" type="ORF">TNIN_122341</name>
</gene>
<evidence type="ECO:0000313" key="2">
    <source>
        <dbReference type="Proteomes" id="UP000886998"/>
    </source>
</evidence>
<dbReference type="AlphaFoldDB" id="A0A8X6XI91"/>
<comment type="caution">
    <text evidence="1">The sequence shown here is derived from an EMBL/GenBank/DDBJ whole genome shotgun (WGS) entry which is preliminary data.</text>
</comment>
<proteinExistence type="predicted"/>
<dbReference type="Proteomes" id="UP000886998">
    <property type="component" value="Unassembled WGS sequence"/>
</dbReference>
<evidence type="ECO:0000313" key="1">
    <source>
        <dbReference type="EMBL" id="GFY54352.1"/>
    </source>
</evidence>